<protein>
    <submittedName>
        <fullName evidence="2">Tetratricopeptide repeat protein</fullName>
    </submittedName>
</protein>
<dbReference type="RefSeq" id="WP_274042041.1">
    <property type="nucleotide sequence ID" value="NZ_JANCPR020000021.1"/>
</dbReference>
<dbReference type="InterPro" id="IPR019734">
    <property type="entry name" value="TPR_rpt"/>
</dbReference>
<organism evidence="2 3">
    <name type="scientific">Streptomyces iconiensis</name>
    <dbReference type="NCBI Taxonomy" id="1384038"/>
    <lineage>
        <taxon>Bacteria</taxon>
        <taxon>Bacillati</taxon>
        <taxon>Actinomycetota</taxon>
        <taxon>Actinomycetes</taxon>
        <taxon>Kitasatosporales</taxon>
        <taxon>Streptomycetaceae</taxon>
        <taxon>Streptomyces</taxon>
    </lineage>
</organism>
<dbReference type="EMBL" id="JANCPR020000021">
    <property type="protein sequence ID" value="MDJ1134519.1"/>
    <property type="molecule type" value="Genomic_DNA"/>
</dbReference>
<comment type="caution">
    <text evidence="2">The sequence shown here is derived from an EMBL/GenBank/DDBJ whole genome shotgun (WGS) entry which is preliminary data.</text>
</comment>
<gene>
    <name evidence="2" type="ORF">NMN56_021650</name>
</gene>
<evidence type="ECO:0000313" key="2">
    <source>
        <dbReference type="EMBL" id="MDJ1134519.1"/>
    </source>
</evidence>
<evidence type="ECO:0000256" key="1">
    <source>
        <dbReference type="SAM" id="MobiDB-lite"/>
    </source>
</evidence>
<keyword evidence="3" id="KW-1185">Reference proteome</keyword>
<dbReference type="InterPro" id="IPR011990">
    <property type="entry name" value="TPR-like_helical_dom_sf"/>
</dbReference>
<sequence>MTEEEGTPRQQIFVESGYGVGVVGGDLSVYQDRGPVYVLLEDRPHVPPDPAWLVEQPSRMLNAHHQVVEFTSREGELAELADWRDASSPRLSACWMHGPGGQGKSRLAAEFAARSAEAGWKVVHAEHGPQWRVLPSPGSQDMRLHGQESGLLLVLDYADRWPASHLSLLFNNKLLHREFPTRCLLLARSKRPWPVVLSALSQVQADTRIQELRPLADGPDERRRVFRVARDCFAARHGLSPADTDTIAPPAALERSAFDLALSVHTAALVAVDARVRGLRTPEDMAGLTSYLLDREAEHWQRLHESGIEGQDYGTRPSTMARAVFAATLTGATTHARGAALLRSLDLDTHPDRVLADHGVCYPPAEQGAVLEPLYPDRLAEDFLALSLPGHDVADYEAKPWAPSTLHALASGDGDPDEPLPHAPRLVTFLAAAAGPGRWPHVARHLGDVLRTDPALAVAAGGAALTALAEVEDLAPDVLAAVTECFPSRRRIDLDVGMAALTARVTRDRLGAATPEDQVRLLLLLARRQKDAGRYEEALEALDRAESVIHAQTSMVLPDGQEFSAPDLALHVDSVKEVFGSMGEFGEALDAIRQTAAMGAVLLVETLDDRSAVLAELGRWQECATNAGAAVRIYDGFLAPDLGDRTEDADAAMAAALLAASALTHLGTALARVGKYQEGLVAGQRAVELYEQAADWIGESDNYGYESSLATALMNHANRLAEADRLQEASDTDTRNVQILRRMVEKYPGRDEAKLARAVSNQSQRLHQLGRLREALVCEREAIARFEELAGVNPAAYEDGLTRCLVRLSGQLLEDGQTEAAREPAQRALDMRTGLLRERPGPYQEALLAEARLALARVLAAGEEPLLAAEQCQAAARTYAHLRRTEPGVYKPWHARALTQLASATLKAGDLPAIERAAGYADEALSLCRGHGIQAREASGRTVAGAAYAALADAVRVLASAQMSGRYGGRPAEVAAGLRFAGSHEAVMAFLVGAMPFLDREDGSGRGGLSPGPDNERTEARELLDAVSTLLPWTSHGMLGRGPEMLRSAVNGERPAELTAEERRLLGLFQEAEESLGRGRPARAYDALCEMARALPAILLQEGDRSEVAHMGLLLGVTKLVASAKAAGRLQGAATVLRQTVDALRALPPARQVGAVDVALSALAEALSGLGHHQEAVRAAGEAAAVVRADEACPAENLVMALTRLALAEAPLGHVESGRRAIEEAVELCRETPGFSDEARAGVARSLRELGDGLAVAGERSLARDCAIQAVEMFTDIATRLPAYESELARGWLDVGIREWNLGRSPHGEGAVDRAIDVGRRWKDHSPEARAALLLALRRRAEMYRAIRAFPQAAEAEAEADTLEAAIPPPTLRRPRTPPKKSQKPKRPKKDEKPKRPKKWK</sequence>
<dbReference type="InterPro" id="IPR027417">
    <property type="entry name" value="P-loop_NTPase"/>
</dbReference>
<evidence type="ECO:0000313" key="3">
    <source>
        <dbReference type="Proteomes" id="UP001214441"/>
    </source>
</evidence>
<dbReference type="SUPFAM" id="SSF48452">
    <property type="entry name" value="TPR-like"/>
    <property type="match status" value="2"/>
</dbReference>
<dbReference type="Proteomes" id="UP001214441">
    <property type="component" value="Unassembled WGS sequence"/>
</dbReference>
<accession>A0ABT6ZZN3</accession>
<name>A0ABT6ZZN3_9ACTN</name>
<feature type="compositionally biased region" description="Basic residues" evidence="1">
    <location>
        <begin position="1373"/>
        <end position="1388"/>
    </location>
</feature>
<dbReference type="Gene3D" id="1.25.40.10">
    <property type="entry name" value="Tetratricopeptide repeat domain"/>
    <property type="match status" value="3"/>
</dbReference>
<reference evidence="2 3" key="1">
    <citation type="submission" date="2023-05" db="EMBL/GenBank/DDBJ databases">
        <title>Streptantibioticus silvisoli sp. nov., acidotolerant actinomycetes 1 from pine litter.</title>
        <authorList>
            <person name="Swiecimska M."/>
            <person name="Golinska P."/>
            <person name="Sangal V."/>
            <person name="Wachnowicz B."/>
            <person name="Goodfellow M."/>
        </authorList>
    </citation>
    <scope>NUCLEOTIDE SEQUENCE [LARGE SCALE GENOMIC DNA]</scope>
    <source>
        <strain evidence="2 3">DSM 42109</strain>
    </source>
</reference>
<feature type="region of interest" description="Disordered" evidence="1">
    <location>
        <begin position="1358"/>
        <end position="1401"/>
    </location>
</feature>
<dbReference type="SUPFAM" id="SSF52540">
    <property type="entry name" value="P-loop containing nucleoside triphosphate hydrolases"/>
    <property type="match status" value="1"/>
</dbReference>
<dbReference type="SMART" id="SM00028">
    <property type="entry name" value="TPR"/>
    <property type="match status" value="6"/>
</dbReference>
<proteinExistence type="predicted"/>
<dbReference type="Gene3D" id="3.40.50.300">
    <property type="entry name" value="P-loop containing nucleotide triphosphate hydrolases"/>
    <property type="match status" value="1"/>
</dbReference>